<dbReference type="STRING" id="754436.JCM19237_5991"/>
<keyword evidence="1" id="KW-0378">Hydrolase</keyword>
<accession>A0A090QLI4</accession>
<dbReference type="InterPro" id="IPR050275">
    <property type="entry name" value="PGM_Phosphatase"/>
</dbReference>
<dbReference type="PANTHER" id="PTHR48100">
    <property type="entry name" value="BROAD-SPECIFICITY PHOSPHATASE YOR283W-RELATED"/>
    <property type="match status" value="1"/>
</dbReference>
<dbReference type="CDD" id="cd07067">
    <property type="entry name" value="HP_PGM_like"/>
    <property type="match status" value="1"/>
</dbReference>
<dbReference type="InterPro" id="IPR013078">
    <property type="entry name" value="His_Pase_superF_clade-1"/>
</dbReference>
<dbReference type="Pfam" id="PF00300">
    <property type="entry name" value="His_Phos_1"/>
    <property type="match status" value="1"/>
</dbReference>
<proteinExistence type="predicted"/>
<dbReference type="AlphaFoldDB" id="A0A090QLI4"/>
<dbReference type="PANTHER" id="PTHR48100:SF1">
    <property type="entry name" value="HISTIDINE PHOSPHATASE FAMILY PROTEIN-RELATED"/>
    <property type="match status" value="1"/>
</dbReference>
<dbReference type="SUPFAM" id="SSF53254">
    <property type="entry name" value="Phosphoglycerate mutase-like"/>
    <property type="match status" value="1"/>
</dbReference>
<dbReference type="InterPro" id="IPR029033">
    <property type="entry name" value="His_PPase_superfam"/>
</dbReference>
<dbReference type="Gene3D" id="3.40.50.1240">
    <property type="entry name" value="Phosphoglycerate mutase-like"/>
    <property type="match status" value="1"/>
</dbReference>
<dbReference type="eggNOG" id="COG0406">
    <property type="taxonomic scope" value="Bacteria"/>
</dbReference>
<protein>
    <submittedName>
        <fullName evidence="1">Alpha-ribazole-5'-phosphate phosphatase</fullName>
        <ecNumber evidence="1">3.1.3.73</ecNumber>
    </submittedName>
</protein>
<dbReference type="SMART" id="SM00855">
    <property type="entry name" value="PGAM"/>
    <property type="match status" value="1"/>
</dbReference>
<dbReference type="GO" id="GO:0043755">
    <property type="term" value="F:alpha-ribazole phosphatase activity"/>
    <property type="evidence" value="ECO:0007669"/>
    <property type="project" value="UniProtKB-EC"/>
</dbReference>
<gene>
    <name evidence="1" type="ORF">JCM19237_5991</name>
</gene>
<evidence type="ECO:0000313" key="1">
    <source>
        <dbReference type="EMBL" id="GAL03098.1"/>
    </source>
</evidence>
<dbReference type="EMBL" id="BBMN01000001">
    <property type="protein sequence ID" value="GAL03098.1"/>
    <property type="molecule type" value="Genomic_DNA"/>
</dbReference>
<organism evidence="1 2">
    <name type="scientific">Photobacterium aphoticum</name>
    <dbReference type="NCBI Taxonomy" id="754436"/>
    <lineage>
        <taxon>Bacteria</taxon>
        <taxon>Pseudomonadati</taxon>
        <taxon>Pseudomonadota</taxon>
        <taxon>Gammaproteobacteria</taxon>
        <taxon>Vibrionales</taxon>
        <taxon>Vibrionaceae</taxon>
        <taxon>Photobacterium</taxon>
    </lineage>
</organism>
<comment type="caution">
    <text evidence="1">The sequence shown here is derived from an EMBL/GenBank/DDBJ whole genome shotgun (WGS) entry which is preliminary data.</text>
</comment>
<dbReference type="EC" id="3.1.3.73" evidence="1"/>
<name>A0A090QLI4_9GAMM</name>
<dbReference type="Proteomes" id="UP000029227">
    <property type="component" value="Unassembled WGS sequence"/>
</dbReference>
<sequence length="207" mass="23622">MDNGVITRIDILRHGLPDGHGCLRGHTDFAITEEGLAQMARAVQGLTDVEYVVTSPLKRCQVFAEQFAIQQAVPHHHAPEWMEMDFGDWDGQSHQALWDSLGETLGQYWANPWAGAPHTGETLQAFDARIQAAWQDLLRVCHGKRVLLVTHAGVMKQLMRILLEMPENAGYLQRIDLPYAARYRVTVYTDQDGRHWPQIQWPVEQQF</sequence>
<reference evidence="1 2" key="1">
    <citation type="journal article" date="2014" name="Genome Announc.">
        <title>Draft Genome Sequences of Two Vibrionaceae Species, Vibrio ponticus C121 and Photobacterium aphoticum C119, Isolated as Coral Reef Microbiota.</title>
        <authorList>
            <person name="Al-saari N."/>
            <person name="Meirelles P.M."/>
            <person name="Mino S."/>
            <person name="Suda W."/>
            <person name="Oshima K."/>
            <person name="Hattori M."/>
            <person name="Ohkuma M."/>
            <person name="Thompson F.L."/>
            <person name="Gomez-Gil B."/>
            <person name="Sawabe T."/>
            <person name="Sawabe T."/>
        </authorList>
    </citation>
    <scope>NUCLEOTIDE SEQUENCE [LARGE SCALE GENOMIC DNA]</scope>
    <source>
        <strain evidence="1 2">JCM 19237</strain>
    </source>
</reference>
<dbReference type="GO" id="GO:0005737">
    <property type="term" value="C:cytoplasm"/>
    <property type="evidence" value="ECO:0007669"/>
    <property type="project" value="TreeGrafter"/>
</dbReference>
<evidence type="ECO:0000313" key="2">
    <source>
        <dbReference type="Proteomes" id="UP000029227"/>
    </source>
</evidence>